<dbReference type="EMBL" id="JRYR02000002">
    <property type="protein sequence ID" value="OHX64313.1"/>
    <property type="molecule type" value="Genomic_DNA"/>
</dbReference>
<gene>
    <name evidence="2" type="ORF">NH26_22220</name>
</gene>
<dbReference type="Proteomes" id="UP000179797">
    <property type="component" value="Unassembled WGS sequence"/>
</dbReference>
<dbReference type="CDD" id="cd00038">
    <property type="entry name" value="CAP_ED"/>
    <property type="match status" value="1"/>
</dbReference>
<dbReference type="InterPro" id="IPR000595">
    <property type="entry name" value="cNMP-bd_dom"/>
</dbReference>
<organism evidence="2 3">
    <name type="scientific">Flammeovirga pacifica</name>
    <dbReference type="NCBI Taxonomy" id="915059"/>
    <lineage>
        <taxon>Bacteria</taxon>
        <taxon>Pseudomonadati</taxon>
        <taxon>Bacteroidota</taxon>
        <taxon>Cytophagia</taxon>
        <taxon>Cytophagales</taxon>
        <taxon>Flammeovirgaceae</taxon>
        <taxon>Flammeovirga</taxon>
    </lineage>
</organism>
<dbReference type="Pfam" id="PF00027">
    <property type="entry name" value="cNMP_binding"/>
    <property type="match status" value="1"/>
</dbReference>
<feature type="domain" description="Cyclic nucleotide-binding" evidence="1">
    <location>
        <begin position="31"/>
        <end position="111"/>
    </location>
</feature>
<dbReference type="InterPro" id="IPR014710">
    <property type="entry name" value="RmlC-like_jellyroll"/>
</dbReference>
<dbReference type="STRING" id="915059.NH26_22220"/>
<proteinExistence type="predicted"/>
<dbReference type="AlphaFoldDB" id="A0A1S1YTX1"/>
<dbReference type="Gene3D" id="2.60.120.10">
    <property type="entry name" value="Jelly Rolls"/>
    <property type="match status" value="1"/>
</dbReference>
<evidence type="ECO:0000313" key="2">
    <source>
        <dbReference type="EMBL" id="OHX64313.1"/>
    </source>
</evidence>
<dbReference type="SUPFAM" id="SSF51206">
    <property type="entry name" value="cAMP-binding domain-like"/>
    <property type="match status" value="1"/>
</dbReference>
<reference evidence="2 3" key="1">
    <citation type="journal article" date="2012" name="Int. J. Syst. Evol. Microbiol.">
        <title>Flammeovirga pacifica sp. nov., isolated from deep-sea sediment.</title>
        <authorList>
            <person name="Xu H."/>
            <person name="Fu Y."/>
            <person name="Yang N."/>
            <person name="Ding Z."/>
            <person name="Lai Q."/>
            <person name="Zeng R."/>
        </authorList>
    </citation>
    <scope>NUCLEOTIDE SEQUENCE [LARGE SCALE GENOMIC DNA]</scope>
    <source>
        <strain evidence="3">DSM 24597 / LMG 26175 / WPAGA1</strain>
    </source>
</reference>
<sequence length="188" mass="22331">MDKLLIDNIRKHISISDDELDQLSPYFQSTSVDKKKFLLQQGDICRFEGFVLDGCFRIFSYDQKGNDNTLYFAAKDWWLMDNDSFLNQLPSELNMQALEDSTVLLIKRDDKMMLYEKMPIVEKLFRVMSQKALVAWQRRLIRNHCETAKERYTHFIQTYPDIASKIKDKQLASYLGIRHEFLSKIKKQ</sequence>
<evidence type="ECO:0000259" key="1">
    <source>
        <dbReference type="Pfam" id="PF00027"/>
    </source>
</evidence>
<evidence type="ECO:0000313" key="3">
    <source>
        <dbReference type="Proteomes" id="UP000179797"/>
    </source>
</evidence>
<accession>A0A1S1YTX1</accession>
<name>A0A1S1YTX1_FLAPC</name>
<protein>
    <recommendedName>
        <fullName evidence="1">Cyclic nucleotide-binding domain-containing protein</fullName>
    </recommendedName>
</protein>
<comment type="caution">
    <text evidence="2">The sequence shown here is derived from an EMBL/GenBank/DDBJ whole genome shotgun (WGS) entry which is preliminary data.</text>
</comment>
<dbReference type="InterPro" id="IPR018490">
    <property type="entry name" value="cNMP-bd_dom_sf"/>
</dbReference>
<keyword evidence="3" id="KW-1185">Reference proteome</keyword>
<dbReference type="RefSeq" id="WP_044220724.1">
    <property type="nucleotide sequence ID" value="NZ_JRYR02000002.1"/>
</dbReference>
<dbReference type="OrthoDB" id="667553at2"/>